<comment type="caution">
    <text evidence="1">The sequence shown here is derived from an EMBL/GenBank/DDBJ whole genome shotgun (WGS) entry which is preliminary data.</text>
</comment>
<dbReference type="Proteomes" id="UP001239111">
    <property type="component" value="Chromosome 3"/>
</dbReference>
<evidence type="ECO:0000313" key="2">
    <source>
        <dbReference type="Proteomes" id="UP001239111"/>
    </source>
</evidence>
<keyword evidence="2" id="KW-1185">Reference proteome</keyword>
<evidence type="ECO:0000313" key="1">
    <source>
        <dbReference type="EMBL" id="KAJ8672730.1"/>
    </source>
</evidence>
<name>A0ACC2NN87_9HYME</name>
<protein>
    <submittedName>
        <fullName evidence="1">Uncharacterized protein</fullName>
    </submittedName>
</protein>
<sequence length="501" mass="58385">MDDEKQKDELIALESIYNDEEFTYCKQNDNYHVTLKIYLSLPEKFFFTYKDSRHNDEKSEKVFISHLPPITLLMLLPIDYPSIHPPRYTIRSPFLSPALMTKLCKKLDQLYKSNPGQEIIFTWMNFLQSETLEYLNILEGINIDHVYTLYRIASEKSQKNQELASCAGAQGTCQTELRGSASNPTDVSSQKRRSMSVKKAKKSRSRRFYDERAVIDILVGRNPVQMLIDYNEMRNQIEFRRNFYSCKVCFADKLGENCVQFLPCNHVFCKECTNSYFETKIQEGAVQNIFCPEEGCKSEATPDQIKNLVSPELFLKYDSILLNATLDTMNDIIYCPRKSCQYPVSHEPEENMANCPVCSYAFCIYCKAVYHGIEPCKVNTAEKQNLIKEYQEATGLKKTQLEMRYGKKNLQNFIDNAMSENWIEKHSQNCPRCCAAIEKSDGCNKMTCWKCNTFFCWTCSAKLNRQAPYEHYRDPSSRCFNKLYQGDEEFFDDDVVFILNY</sequence>
<dbReference type="EMBL" id="CM056743">
    <property type="protein sequence ID" value="KAJ8672730.1"/>
    <property type="molecule type" value="Genomic_DNA"/>
</dbReference>
<accession>A0ACC2NN87</accession>
<gene>
    <name evidence="1" type="ORF">QAD02_003990</name>
</gene>
<proteinExistence type="predicted"/>
<reference evidence="1" key="1">
    <citation type="submission" date="2023-04" db="EMBL/GenBank/DDBJ databases">
        <title>A chromosome-level genome assembly of the parasitoid wasp Eretmocerus hayati.</title>
        <authorList>
            <person name="Zhong Y."/>
            <person name="Liu S."/>
            <person name="Liu Y."/>
        </authorList>
    </citation>
    <scope>NUCLEOTIDE SEQUENCE</scope>
    <source>
        <strain evidence="1">ZJU_SS_LIU_2023</strain>
    </source>
</reference>
<organism evidence="1 2">
    <name type="scientific">Eretmocerus hayati</name>
    <dbReference type="NCBI Taxonomy" id="131215"/>
    <lineage>
        <taxon>Eukaryota</taxon>
        <taxon>Metazoa</taxon>
        <taxon>Ecdysozoa</taxon>
        <taxon>Arthropoda</taxon>
        <taxon>Hexapoda</taxon>
        <taxon>Insecta</taxon>
        <taxon>Pterygota</taxon>
        <taxon>Neoptera</taxon>
        <taxon>Endopterygota</taxon>
        <taxon>Hymenoptera</taxon>
        <taxon>Apocrita</taxon>
        <taxon>Proctotrupomorpha</taxon>
        <taxon>Chalcidoidea</taxon>
        <taxon>Aphelinidae</taxon>
        <taxon>Aphelininae</taxon>
        <taxon>Eretmocerus</taxon>
    </lineage>
</organism>